<comment type="caution">
    <text evidence="1">The sequence shown here is derived from an EMBL/GenBank/DDBJ whole genome shotgun (WGS) entry which is preliminary data.</text>
</comment>
<keyword evidence="2" id="KW-1185">Reference proteome</keyword>
<dbReference type="EMBL" id="JTDE01008608">
    <property type="protein sequence ID" value="KAF7234832.1"/>
    <property type="molecule type" value="Genomic_DNA"/>
</dbReference>
<evidence type="ECO:0000313" key="1">
    <source>
        <dbReference type="EMBL" id="KAF7234832.1"/>
    </source>
</evidence>
<organism evidence="1 2">
    <name type="scientific">Paragonimus skrjabini miyazakii</name>
    <dbReference type="NCBI Taxonomy" id="59628"/>
    <lineage>
        <taxon>Eukaryota</taxon>
        <taxon>Metazoa</taxon>
        <taxon>Spiralia</taxon>
        <taxon>Lophotrochozoa</taxon>
        <taxon>Platyhelminthes</taxon>
        <taxon>Trematoda</taxon>
        <taxon>Digenea</taxon>
        <taxon>Plagiorchiida</taxon>
        <taxon>Troglotremata</taxon>
        <taxon>Troglotrematidae</taxon>
        <taxon>Paragonimus</taxon>
    </lineage>
</organism>
<dbReference type="AlphaFoldDB" id="A0A8S9YE52"/>
<sequence length="49" mass="5539">MLYQLSYEAQLGHVISGAARIQPKYRFLAIGSFPSYQLCQTTSYTSVCF</sequence>
<feature type="non-terminal residue" evidence="1">
    <location>
        <position position="49"/>
    </location>
</feature>
<name>A0A8S9YE52_9TREM</name>
<reference evidence="1" key="1">
    <citation type="submission" date="2019-07" db="EMBL/GenBank/DDBJ databases">
        <title>Annotation for the trematode Paragonimus miyazaki's.</title>
        <authorList>
            <person name="Choi Y.-J."/>
        </authorList>
    </citation>
    <scope>NUCLEOTIDE SEQUENCE</scope>
    <source>
        <strain evidence="1">Japan</strain>
    </source>
</reference>
<gene>
    <name evidence="1" type="ORF">EG68_11322</name>
</gene>
<accession>A0A8S9YE52</accession>
<proteinExistence type="predicted"/>
<protein>
    <submittedName>
        <fullName evidence="1">Uncharacterized protein</fullName>
    </submittedName>
</protein>
<evidence type="ECO:0000313" key="2">
    <source>
        <dbReference type="Proteomes" id="UP000822476"/>
    </source>
</evidence>
<dbReference type="Proteomes" id="UP000822476">
    <property type="component" value="Unassembled WGS sequence"/>
</dbReference>